<dbReference type="AlphaFoldDB" id="A0AAE0DTK1"/>
<dbReference type="EMBL" id="JANJYJ010000009">
    <property type="protein sequence ID" value="KAK3187871.1"/>
    <property type="molecule type" value="Genomic_DNA"/>
</dbReference>
<evidence type="ECO:0000313" key="2">
    <source>
        <dbReference type="Proteomes" id="UP001281410"/>
    </source>
</evidence>
<keyword evidence="2" id="KW-1185">Reference proteome</keyword>
<accession>A0AAE0DTK1</accession>
<proteinExistence type="predicted"/>
<organism evidence="1 2">
    <name type="scientific">Dipteronia sinensis</name>
    <dbReference type="NCBI Taxonomy" id="43782"/>
    <lineage>
        <taxon>Eukaryota</taxon>
        <taxon>Viridiplantae</taxon>
        <taxon>Streptophyta</taxon>
        <taxon>Embryophyta</taxon>
        <taxon>Tracheophyta</taxon>
        <taxon>Spermatophyta</taxon>
        <taxon>Magnoliopsida</taxon>
        <taxon>eudicotyledons</taxon>
        <taxon>Gunneridae</taxon>
        <taxon>Pentapetalae</taxon>
        <taxon>rosids</taxon>
        <taxon>malvids</taxon>
        <taxon>Sapindales</taxon>
        <taxon>Sapindaceae</taxon>
        <taxon>Hippocastanoideae</taxon>
        <taxon>Acereae</taxon>
        <taxon>Dipteronia</taxon>
    </lineage>
</organism>
<gene>
    <name evidence="1" type="ORF">Dsin_027432</name>
</gene>
<comment type="caution">
    <text evidence="1">The sequence shown here is derived from an EMBL/GenBank/DDBJ whole genome shotgun (WGS) entry which is preliminary data.</text>
</comment>
<dbReference type="Proteomes" id="UP001281410">
    <property type="component" value="Unassembled WGS sequence"/>
</dbReference>
<reference evidence="1" key="1">
    <citation type="journal article" date="2023" name="Plant J.">
        <title>Genome sequences and population genomics provide insights into the demographic history, inbreeding, and mutation load of two 'living fossil' tree species of Dipteronia.</title>
        <authorList>
            <person name="Feng Y."/>
            <person name="Comes H.P."/>
            <person name="Chen J."/>
            <person name="Zhu S."/>
            <person name="Lu R."/>
            <person name="Zhang X."/>
            <person name="Li P."/>
            <person name="Qiu J."/>
            <person name="Olsen K.M."/>
            <person name="Qiu Y."/>
        </authorList>
    </citation>
    <scope>NUCLEOTIDE SEQUENCE</scope>
    <source>
        <strain evidence="1">NBL</strain>
    </source>
</reference>
<evidence type="ECO:0000313" key="1">
    <source>
        <dbReference type="EMBL" id="KAK3187871.1"/>
    </source>
</evidence>
<protein>
    <submittedName>
        <fullName evidence="1">Uncharacterized protein</fullName>
    </submittedName>
</protein>
<sequence length="124" mass="13903">MDPHPSLNNPAAATENVPRFLCPHPMAMFRTTVSQIWSYKNNGEGSRIGGVENRVGLFVTLDTSLTLDPDNITTGVSSQVLGKEFVAARVHTSCRKKTTTFDENEQVVIVRETWVWFGYRGDWT</sequence>
<name>A0AAE0DTK1_9ROSI</name>